<dbReference type="GO" id="GO:0016491">
    <property type="term" value="F:oxidoreductase activity"/>
    <property type="evidence" value="ECO:0007669"/>
    <property type="project" value="UniProtKB-KW"/>
</dbReference>
<dbReference type="Pfam" id="PF22725">
    <property type="entry name" value="GFO_IDH_MocA_C3"/>
    <property type="match status" value="1"/>
</dbReference>
<dbReference type="GO" id="GO:0000166">
    <property type="term" value="F:nucleotide binding"/>
    <property type="evidence" value="ECO:0007669"/>
    <property type="project" value="InterPro"/>
</dbReference>
<dbReference type="SUPFAM" id="SSF51735">
    <property type="entry name" value="NAD(P)-binding Rossmann-fold domains"/>
    <property type="match status" value="1"/>
</dbReference>
<dbReference type="STRING" id="648782.SAMN04488554_3428"/>
<accession>A0A1H5MJB4</accession>
<dbReference type="InterPro" id="IPR055170">
    <property type="entry name" value="GFO_IDH_MocA-like_dom"/>
</dbReference>
<dbReference type="Gene3D" id="3.30.360.10">
    <property type="entry name" value="Dihydrodipicolinate Reductase, domain 2"/>
    <property type="match status" value="1"/>
</dbReference>
<dbReference type="SUPFAM" id="SSF55347">
    <property type="entry name" value="Glyceraldehyde-3-phosphate dehydrogenase-like, C-terminal domain"/>
    <property type="match status" value="1"/>
</dbReference>
<dbReference type="InterPro" id="IPR050463">
    <property type="entry name" value="Gfo/Idh/MocA_oxidrdct_glycsds"/>
</dbReference>
<name>A0A1H5MJB4_9MICO</name>
<dbReference type="Proteomes" id="UP000199220">
    <property type="component" value="Unassembled WGS sequence"/>
</dbReference>
<protein>
    <submittedName>
        <fullName evidence="5">Predicted dehydrogenase</fullName>
    </submittedName>
</protein>
<keyword evidence="2" id="KW-0520">NAD</keyword>
<keyword evidence="1" id="KW-0560">Oxidoreductase</keyword>
<gene>
    <name evidence="5" type="ORF">SAMN04488554_3428</name>
</gene>
<evidence type="ECO:0000259" key="4">
    <source>
        <dbReference type="Pfam" id="PF22725"/>
    </source>
</evidence>
<dbReference type="PANTHER" id="PTHR43818">
    <property type="entry name" value="BCDNA.GH03377"/>
    <property type="match status" value="1"/>
</dbReference>
<feature type="domain" description="Gfo/Idh/MocA-like oxidoreductase N-terminal" evidence="3">
    <location>
        <begin position="25"/>
        <end position="136"/>
    </location>
</feature>
<keyword evidence="6" id="KW-1185">Reference proteome</keyword>
<dbReference type="InterPro" id="IPR036291">
    <property type="entry name" value="NAD(P)-bd_dom_sf"/>
</dbReference>
<evidence type="ECO:0000256" key="1">
    <source>
        <dbReference type="ARBA" id="ARBA00023002"/>
    </source>
</evidence>
<dbReference type="Gene3D" id="3.40.50.720">
    <property type="entry name" value="NAD(P)-binding Rossmann-like Domain"/>
    <property type="match status" value="1"/>
</dbReference>
<evidence type="ECO:0000259" key="3">
    <source>
        <dbReference type="Pfam" id="PF01408"/>
    </source>
</evidence>
<evidence type="ECO:0000313" key="6">
    <source>
        <dbReference type="Proteomes" id="UP000199220"/>
    </source>
</evidence>
<dbReference type="RefSeq" id="WP_175477182.1">
    <property type="nucleotide sequence ID" value="NZ_FNTX01000002.1"/>
</dbReference>
<dbReference type="EMBL" id="FNTX01000002">
    <property type="protein sequence ID" value="SEE89283.1"/>
    <property type="molecule type" value="Genomic_DNA"/>
</dbReference>
<feature type="domain" description="GFO/IDH/MocA-like oxidoreductase" evidence="4">
    <location>
        <begin position="144"/>
        <end position="249"/>
    </location>
</feature>
<organism evidence="5 6">
    <name type="scientific">Ruania alba</name>
    <dbReference type="NCBI Taxonomy" id="648782"/>
    <lineage>
        <taxon>Bacteria</taxon>
        <taxon>Bacillati</taxon>
        <taxon>Actinomycetota</taxon>
        <taxon>Actinomycetes</taxon>
        <taxon>Micrococcales</taxon>
        <taxon>Ruaniaceae</taxon>
        <taxon>Ruania</taxon>
    </lineage>
</organism>
<dbReference type="Pfam" id="PF01408">
    <property type="entry name" value="GFO_IDH_MocA"/>
    <property type="match status" value="1"/>
</dbReference>
<sequence>MTYRAAIVGAGAPVAKTNQNLEGFSIGQAHANAYAVHPDTTLTAVADIQIQNAEALAAQNQNATAYGSLGDLLAHEQIDVLSICTWPTLHHQMVLQAIGSGVQTILCEKPMAVSLNEIDEMVRAASDAGVRLFVNHQRRFEQPYRGAKQLIDDGHLGTILRIEGFVGGGWDLMSWGSHWVDMACHLLNDPPASWLFAAAQQSGKTRYGHLVEDEMLLQIGFPNDALVLIRSSSHLSGAGLIVTGTDGVMRLAPNSANLVLRDGDENDLVRTYLIQQDKANTSSYNYTDAFIDSVHEILHATRAEVPSVIDADRGHATTELLLGAYQSANTRSLLTLPLIDRTTTLRVPSA</sequence>
<evidence type="ECO:0000256" key="2">
    <source>
        <dbReference type="ARBA" id="ARBA00023027"/>
    </source>
</evidence>
<reference evidence="6" key="1">
    <citation type="submission" date="2016-10" db="EMBL/GenBank/DDBJ databases">
        <authorList>
            <person name="Varghese N."/>
            <person name="Submissions S."/>
        </authorList>
    </citation>
    <scope>NUCLEOTIDE SEQUENCE [LARGE SCALE GENOMIC DNA]</scope>
    <source>
        <strain evidence="6">DSM 21368</strain>
    </source>
</reference>
<evidence type="ECO:0000313" key="5">
    <source>
        <dbReference type="EMBL" id="SEE89283.1"/>
    </source>
</evidence>
<dbReference type="PANTHER" id="PTHR43818:SF11">
    <property type="entry name" value="BCDNA.GH03377"/>
    <property type="match status" value="1"/>
</dbReference>
<proteinExistence type="predicted"/>
<dbReference type="InterPro" id="IPR000683">
    <property type="entry name" value="Gfo/Idh/MocA-like_OxRdtase_N"/>
</dbReference>
<dbReference type="AlphaFoldDB" id="A0A1H5MJB4"/>